<dbReference type="PANTHER" id="PTHR43357">
    <property type="entry name" value="INNER MEMBRANE ABC TRANSPORTER PERMEASE PROTEIN YDCV"/>
    <property type="match status" value="1"/>
</dbReference>
<dbReference type="CDD" id="cd06261">
    <property type="entry name" value="TM_PBP2"/>
    <property type="match status" value="2"/>
</dbReference>
<evidence type="ECO:0000256" key="3">
    <source>
        <dbReference type="ARBA" id="ARBA00022475"/>
    </source>
</evidence>
<evidence type="ECO:0000256" key="7">
    <source>
        <dbReference type="ARBA" id="ARBA00023136"/>
    </source>
</evidence>
<dbReference type="InterPro" id="IPR035906">
    <property type="entry name" value="MetI-like_sf"/>
</dbReference>
<feature type="transmembrane region" description="Helical" evidence="8">
    <location>
        <begin position="488"/>
        <end position="510"/>
    </location>
</feature>
<feature type="transmembrane region" description="Helical" evidence="8">
    <location>
        <begin position="229"/>
        <end position="250"/>
    </location>
</feature>
<evidence type="ECO:0000256" key="5">
    <source>
        <dbReference type="ARBA" id="ARBA00022692"/>
    </source>
</evidence>
<reference evidence="11" key="2">
    <citation type="submission" date="2020-09" db="EMBL/GenBank/DDBJ databases">
        <authorList>
            <person name="Sun Q."/>
            <person name="Zhou Y."/>
        </authorList>
    </citation>
    <scope>NUCLEOTIDE SEQUENCE</scope>
    <source>
        <strain evidence="11">CGMCC 1.14988</strain>
    </source>
</reference>
<dbReference type="Pfam" id="PF00528">
    <property type="entry name" value="BPD_transp_1"/>
    <property type="match status" value="2"/>
</dbReference>
<feature type="transmembrane region" description="Helical" evidence="8">
    <location>
        <begin position="322"/>
        <end position="346"/>
    </location>
</feature>
<accession>A0A8J3ACJ8</accession>
<feature type="domain" description="ABC transmembrane type-1" evidence="10">
    <location>
        <begin position="362"/>
        <end position="555"/>
    </location>
</feature>
<evidence type="ECO:0000256" key="8">
    <source>
        <dbReference type="RuleBase" id="RU363032"/>
    </source>
</evidence>
<feature type="transmembrane region" description="Helical" evidence="8">
    <location>
        <begin position="530"/>
        <end position="551"/>
    </location>
</feature>
<feature type="region of interest" description="Disordered" evidence="9">
    <location>
        <begin position="17"/>
        <end position="38"/>
    </location>
</feature>
<feature type="domain" description="ABC transmembrane type-1" evidence="10">
    <location>
        <begin position="93"/>
        <end position="290"/>
    </location>
</feature>
<evidence type="ECO:0000313" key="11">
    <source>
        <dbReference type="EMBL" id="GGI05134.1"/>
    </source>
</evidence>
<feature type="transmembrane region" description="Helical" evidence="8">
    <location>
        <begin position="270"/>
        <end position="289"/>
    </location>
</feature>
<dbReference type="GO" id="GO:0055085">
    <property type="term" value="P:transmembrane transport"/>
    <property type="evidence" value="ECO:0007669"/>
    <property type="project" value="InterPro"/>
</dbReference>
<comment type="subcellular location">
    <subcellularLocation>
        <location evidence="1">Cell inner membrane</location>
        <topology evidence="1">Multi-pass membrane protein</topology>
    </subcellularLocation>
    <subcellularLocation>
        <location evidence="8">Cell membrane</location>
        <topology evidence="8">Multi-pass membrane protein</topology>
    </subcellularLocation>
</comment>
<keyword evidence="3" id="KW-1003">Cell membrane</keyword>
<proteinExistence type="inferred from homology"/>
<dbReference type="Proteomes" id="UP000650511">
    <property type="component" value="Unassembled WGS sequence"/>
</dbReference>
<dbReference type="SUPFAM" id="SSF161098">
    <property type="entry name" value="MetI-like"/>
    <property type="match status" value="2"/>
</dbReference>
<keyword evidence="2 8" id="KW-0813">Transport</keyword>
<comment type="similarity">
    <text evidence="8">Belongs to the binding-protein-dependent transport system permease family.</text>
</comment>
<comment type="caution">
    <text evidence="11">The sequence shown here is derived from an EMBL/GenBank/DDBJ whole genome shotgun (WGS) entry which is preliminary data.</text>
</comment>
<keyword evidence="12" id="KW-1185">Reference proteome</keyword>
<protein>
    <submittedName>
        <fullName evidence="11">Iron ABC transporter permease</fullName>
    </submittedName>
</protein>
<dbReference type="GO" id="GO:0005886">
    <property type="term" value="C:plasma membrane"/>
    <property type="evidence" value="ECO:0007669"/>
    <property type="project" value="UniProtKB-SubCell"/>
</dbReference>
<dbReference type="AlphaFoldDB" id="A0A8J3ACJ8"/>
<feature type="transmembrane region" description="Helical" evidence="8">
    <location>
        <begin position="428"/>
        <end position="448"/>
    </location>
</feature>
<dbReference type="PANTHER" id="PTHR43357:SF3">
    <property type="entry name" value="FE(3+)-TRANSPORT SYSTEM PERMEASE PROTEIN FBPB 2"/>
    <property type="match status" value="1"/>
</dbReference>
<feature type="transmembrane region" description="Helical" evidence="8">
    <location>
        <begin position="97"/>
        <end position="116"/>
    </location>
</feature>
<feature type="transmembrane region" description="Helical" evidence="8">
    <location>
        <begin position="366"/>
        <end position="388"/>
    </location>
</feature>
<dbReference type="EMBL" id="BMHA01000004">
    <property type="protein sequence ID" value="GGI05134.1"/>
    <property type="molecule type" value="Genomic_DNA"/>
</dbReference>
<evidence type="ECO:0000256" key="2">
    <source>
        <dbReference type="ARBA" id="ARBA00022448"/>
    </source>
</evidence>
<evidence type="ECO:0000313" key="12">
    <source>
        <dbReference type="Proteomes" id="UP000650511"/>
    </source>
</evidence>
<keyword evidence="5 8" id="KW-0812">Transmembrane</keyword>
<evidence type="ECO:0000256" key="4">
    <source>
        <dbReference type="ARBA" id="ARBA00022519"/>
    </source>
</evidence>
<feature type="transmembrane region" description="Helical" evidence="8">
    <location>
        <begin position="400"/>
        <end position="422"/>
    </location>
</feature>
<evidence type="ECO:0000256" key="6">
    <source>
        <dbReference type="ARBA" id="ARBA00022989"/>
    </source>
</evidence>
<keyword evidence="6 8" id="KW-1133">Transmembrane helix</keyword>
<dbReference type="PROSITE" id="PS50928">
    <property type="entry name" value="ABC_TM1"/>
    <property type="match status" value="2"/>
</dbReference>
<feature type="transmembrane region" description="Helical" evidence="8">
    <location>
        <begin position="128"/>
        <end position="150"/>
    </location>
</feature>
<keyword evidence="4" id="KW-0997">Cell inner membrane</keyword>
<evidence type="ECO:0000259" key="10">
    <source>
        <dbReference type="PROSITE" id="PS50928"/>
    </source>
</evidence>
<organism evidence="11 12">
    <name type="scientific">Egicoccus halophilus</name>
    <dbReference type="NCBI Taxonomy" id="1670830"/>
    <lineage>
        <taxon>Bacteria</taxon>
        <taxon>Bacillati</taxon>
        <taxon>Actinomycetota</taxon>
        <taxon>Nitriliruptoria</taxon>
        <taxon>Egicoccales</taxon>
        <taxon>Egicoccaceae</taxon>
        <taxon>Egicoccus</taxon>
    </lineage>
</organism>
<evidence type="ECO:0000256" key="9">
    <source>
        <dbReference type="SAM" id="MobiDB-lite"/>
    </source>
</evidence>
<keyword evidence="7 8" id="KW-0472">Membrane</keyword>
<evidence type="ECO:0000256" key="1">
    <source>
        <dbReference type="ARBA" id="ARBA00004429"/>
    </source>
</evidence>
<gene>
    <name evidence="11" type="ORF">GCM10011354_12580</name>
</gene>
<dbReference type="InterPro" id="IPR000515">
    <property type="entry name" value="MetI-like"/>
</dbReference>
<sequence length="561" mass="59442">MRTATVVVMDRDLSGVLADPLGEPSEPPAPTTPARRRWGSVRASRTHPVVWVPALLVALAMLVPAAFLVVQASELSGERIQQLVTAPETLRLTGRTLLLAGSVTGASLLLGVPIAWLTVRSDLPGRRFFAVATALPLVIPTYVGAYALVAALAPGGLVQDWFGFRPPSPYGFWAAFTALTLFTFPYVLLTVQAALRGLDPSLEEASRSLGRGPLVTFLRVTLPQLRPSAAAGGLLVTLYVLSDFGAVSMLRYSTFTRAVYLQYRAAFDRAPAALLGVLLVAMTVVFLVLEARVARDRGGQFGIRGSGRAASRVPLGRWRWPAVAFCSSVVIAGLVLPVSVLVSWLVRGLRGGEAFTAVAGPAGRSLLVAALGALAAVACAVPIAVWAARSRSRLARLVERASFTGYALPGIVVALALVYVGIRTVPALYQTLAMLVFAYVVLFLPQAVGAVRTSLLQVNANVEDAARMLGSSRLTTLRRVTLPLARRGALAGGALVFLTALKELPATLLLAPTGYDTLATRVWSATTEAFFARASLPALALILLGSVPLAVSMIRERRERI</sequence>
<reference evidence="11" key="1">
    <citation type="journal article" date="2014" name="Int. J. Syst. Evol. Microbiol.">
        <title>Complete genome sequence of Corynebacterium casei LMG S-19264T (=DSM 44701T), isolated from a smear-ripened cheese.</title>
        <authorList>
            <consortium name="US DOE Joint Genome Institute (JGI-PGF)"/>
            <person name="Walter F."/>
            <person name="Albersmeier A."/>
            <person name="Kalinowski J."/>
            <person name="Ruckert C."/>
        </authorList>
    </citation>
    <scope>NUCLEOTIDE SEQUENCE</scope>
    <source>
        <strain evidence="11">CGMCC 1.14988</strain>
    </source>
</reference>
<feature type="transmembrane region" description="Helical" evidence="8">
    <location>
        <begin position="49"/>
        <end position="70"/>
    </location>
</feature>
<name>A0A8J3ACJ8_9ACTN</name>
<feature type="transmembrane region" description="Helical" evidence="8">
    <location>
        <begin position="170"/>
        <end position="189"/>
    </location>
</feature>
<dbReference type="Gene3D" id="1.10.3720.10">
    <property type="entry name" value="MetI-like"/>
    <property type="match status" value="2"/>
</dbReference>